<feature type="transmembrane region" description="Helical" evidence="1">
    <location>
        <begin position="100"/>
        <end position="117"/>
    </location>
</feature>
<evidence type="ECO:0000313" key="2">
    <source>
        <dbReference type="EMBL" id="MFC3388564.1"/>
    </source>
</evidence>
<dbReference type="Proteomes" id="UP001595637">
    <property type="component" value="Unassembled WGS sequence"/>
</dbReference>
<evidence type="ECO:0000313" key="3">
    <source>
        <dbReference type="Proteomes" id="UP001595637"/>
    </source>
</evidence>
<keyword evidence="1" id="KW-0812">Transmembrane</keyword>
<feature type="transmembrane region" description="Helical" evidence="1">
    <location>
        <begin position="73"/>
        <end position="94"/>
    </location>
</feature>
<keyword evidence="3" id="KW-1185">Reference proteome</keyword>
<keyword evidence="1" id="KW-0472">Membrane</keyword>
<protein>
    <submittedName>
        <fullName evidence="2">Uncharacterized protein</fullName>
    </submittedName>
</protein>
<proteinExistence type="predicted"/>
<accession>A0ABV7N5M8</accession>
<keyword evidence="1" id="KW-1133">Transmembrane helix</keyword>
<organism evidence="2 3">
    <name type="scientific">Salinicoccus sesuvii</name>
    <dbReference type="NCBI Taxonomy" id="868281"/>
    <lineage>
        <taxon>Bacteria</taxon>
        <taxon>Bacillati</taxon>
        <taxon>Bacillota</taxon>
        <taxon>Bacilli</taxon>
        <taxon>Bacillales</taxon>
        <taxon>Staphylococcaceae</taxon>
        <taxon>Salinicoccus</taxon>
    </lineage>
</organism>
<name>A0ABV7N5M8_9STAP</name>
<comment type="caution">
    <text evidence="2">The sequence shown here is derived from an EMBL/GenBank/DDBJ whole genome shotgun (WGS) entry which is preliminary data.</text>
</comment>
<gene>
    <name evidence="2" type="ORF">ACFOEO_08280</name>
</gene>
<reference evidence="3" key="1">
    <citation type="journal article" date="2019" name="Int. J. Syst. Evol. Microbiol.">
        <title>The Global Catalogue of Microorganisms (GCM) 10K type strain sequencing project: providing services to taxonomists for standard genome sequencing and annotation.</title>
        <authorList>
            <consortium name="The Broad Institute Genomics Platform"/>
            <consortium name="The Broad Institute Genome Sequencing Center for Infectious Disease"/>
            <person name="Wu L."/>
            <person name="Ma J."/>
        </authorList>
    </citation>
    <scope>NUCLEOTIDE SEQUENCE [LARGE SCALE GENOMIC DNA]</scope>
    <source>
        <strain evidence="3">CCM 7756</strain>
    </source>
</reference>
<dbReference type="EMBL" id="JBHRVQ010000001">
    <property type="protein sequence ID" value="MFC3388564.1"/>
    <property type="molecule type" value="Genomic_DNA"/>
</dbReference>
<dbReference type="RefSeq" id="WP_380654229.1">
    <property type="nucleotide sequence ID" value="NZ_JBHRVQ010000001.1"/>
</dbReference>
<evidence type="ECO:0000256" key="1">
    <source>
        <dbReference type="SAM" id="Phobius"/>
    </source>
</evidence>
<sequence>MSITIKRSTNFIGVALPIRIRIDGKRVDKVFHEEEKEIEINSPVAELSVSQFLSKKSKITVNDGDYVEIRSSLWRSVSMIIFIILLIVVTYSVQNEPYRLFSYLGFLIYALVAEYAFEQFRLEKIEFQEERRF</sequence>